<dbReference type="EMBL" id="JAWJWE010000045">
    <property type="protein sequence ID" value="KAK6617088.1"/>
    <property type="molecule type" value="Genomic_DNA"/>
</dbReference>
<gene>
    <name evidence="1" type="ORF">RUM43_014690</name>
</gene>
<accession>A0AAN8NQ64</accession>
<comment type="caution">
    <text evidence="1">The sequence shown here is derived from an EMBL/GenBank/DDBJ whole genome shotgun (WGS) entry which is preliminary data.</text>
</comment>
<proteinExistence type="predicted"/>
<evidence type="ECO:0000313" key="1">
    <source>
        <dbReference type="EMBL" id="KAK6617088.1"/>
    </source>
</evidence>
<evidence type="ECO:0000313" key="2">
    <source>
        <dbReference type="Proteomes" id="UP001372834"/>
    </source>
</evidence>
<name>A0AAN8NQ64_POLSC</name>
<sequence>MDKSDVKVHDSHSDTASVITMKEYAPSEYPSSEPPPMHFVLRVTTRCVVQLIVFKKVDSSTGNTKEFYVDNSRSLPTYFYKLKY</sequence>
<organism evidence="1 2">
    <name type="scientific">Polyplax serrata</name>
    <name type="common">Common mouse louse</name>
    <dbReference type="NCBI Taxonomy" id="468196"/>
    <lineage>
        <taxon>Eukaryota</taxon>
        <taxon>Metazoa</taxon>
        <taxon>Ecdysozoa</taxon>
        <taxon>Arthropoda</taxon>
        <taxon>Hexapoda</taxon>
        <taxon>Insecta</taxon>
        <taxon>Pterygota</taxon>
        <taxon>Neoptera</taxon>
        <taxon>Paraneoptera</taxon>
        <taxon>Psocodea</taxon>
        <taxon>Troctomorpha</taxon>
        <taxon>Phthiraptera</taxon>
        <taxon>Anoplura</taxon>
        <taxon>Polyplacidae</taxon>
        <taxon>Polyplax</taxon>
    </lineage>
</organism>
<dbReference type="AlphaFoldDB" id="A0AAN8NQ64"/>
<reference evidence="1 2" key="1">
    <citation type="submission" date="2023-10" db="EMBL/GenBank/DDBJ databases">
        <title>Genomes of two closely related lineages of the louse Polyplax serrata with different host specificities.</title>
        <authorList>
            <person name="Martinu J."/>
            <person name="Tarabai H."/>
            <person name="Stefka J."/>
            <person name="Hypsa V."/>
        </authorList>
    </citation>
    <scope>NUCLEOTIDE SEQUENCE [LARGE SCALE GENOMIC DNA]</scope>
    <source>
        <strain evidence="1">HR10_N</strain>
    </source>
</reference>
<dbReference type="Proteomes" id="UP001372834">
    <property type="component" value="Unassembled WGS sequence"/>
</dbReference>
<protein>
    <submittedName>
        <fullName evidence="1">Uncharacterized protein</fullName>
    </submittedName>
</protein>